<proteinExistence type="predicted"/>
<name>A0A449I4J4_9BACE</name>
<evidence type="ECO:0000313" key="1">
    <source>
        <dbReference type="EMBL" id="VFB14390.1"/>
    </source>
</evidence>
<evidence type="ECO:0000313" key="2">
    <source>
        <dbReference type="Proteomes" id="UP000396835"/>
    </source>
</evidence>
<accession>A0A449I4J4</accession>
<dbReference type="AlphaFoldDB" id="A0A449I4J4"/>
<dbReference type="RefSeq" id="WP_131752393.1">
    <property type="nucleotide sequence ID" value="NZ_CAACYH010000004.1"/>
</dbReference>
<sequence>MKNDIIRKESVDVTGNASIGISHRTRTIPYEMFQIEKNLKNQAYAFIIGSGLSEAFYEFCKITQGVKDFHALCVDLSYDSIKEDNHG</sequence>
<protein>
    <submittedName>
        <fullName evidence="1">Uncharacterized protein</fullName>
    </submittedName>
</protein>
<gene>
    <name evidence="1" type="ORF">NCTC7812_01942</name>
</gene>
<organism evidence="1 2">
    <name type="scientific">Prevotella heparinolytica</name>
    <dbReference type="NCBI Taxonomy" id="28113"/>
    <lineage>
        <taxon>Bacteria</taxon>
        <taxon>Pseudomonadati</taxon>
        <taxon>Bacteroidota</taxon>
        <taxon>Bacteroidia</taxon>
        <taxon>Bacteroidales</taxon>
        <taxon>Bacteroidaceae</taxon>
        <taxon>Bacteroides</taxon>
    </lineage>
</organism>
<reference evidence="1 2" key="1">
    <citation type="submission" date="2019-02" db="EMBL/GenBank/DDBJ databases">
        <authorList>
            <consortium name="Pathogen Informatics"/>
        </authorList>
    </citation>
    <scope>NUCLEOTIDE SEQUENCE [LARGE SCALE GENOMIC DNA]</scope>
    <source>
        <strain evidence="1 2">3012STDY7078512</strain>
    </source>
</reference>
<dbReference type="EMBL" id="CAACYH010000004">
    <property type="protein sequence ID" value="VFB14390.1"/>
    <property type="molecule type" value="Genomic_DNA"/>
</dbReference>
<dbReference type="Proteomes" id="UP000396835">
    <property type="component" value="Unassembled WGS sequence"/>
</dbReference>